<comment type="caution">
    <text evidence="2">The sequence shown here is derived from an EMBL/GenBank/DDBJ whole genome shotgun (WGS) entry which is preliminary data.</text>
</comment>
<evidence type="ECO:0000256" key="1">
    <source>
        <dbReference type="SAM" id="MobiDB-lite"/>
    </source>
</evidence>
<feature type="compositionally biased region" description="Low complexity" evidence="1">
    <location>
        <begin position="22"/>
        <end position="32"/>
    </location>
</feature>
<dbReference type="AlphaFoldDB" id="A0A843X1E2"/>
<accession>A0A843X1E2</accession>
<feature type="region of interest" description="Disordered" evidence="1">
    <location>
        <begin position="1"/>
        <end position="36"/>
    </location>
</feature>
<gene>
    <name evidence="2" type="ORF">Taro_041864</name>
</gene>
<dbReference type="EMBL" id="NMUH01004267">
    <property type="protein sequence ID" value="MQM09010.1"/>
    <property type="molecule type" value="Genomic_DNA"/>
</dbReference>
<evidence type="ECO:0000313" key="2">
    <source>
        <dbReference type="EMBL" id="MQM09010.1"/>
    </source>
</evidence>
<evidence type="ECO:0000313" key="3">
    <source>
        <dbReference type="Proteomes" id="UP000652761"/>
    </source>
</evidence>
<proteinExistence type="predicted"/>
<reference evidence="2" key="1">
    <citation type="submission" date="2017-07" db="EMBL/GenBank/DDBJ databases">
        <title>Taro Niue Genome Assembly and Annotation.</title>
        <authorList>
            <person name="Atibalentja N."/>
            <person name="Keating K."/>
            <person name="Fields C.J."/>
        </authorList>
    </citation>
    <scope>NUCLEOTIDE SEQUENCE</scope>
    <source>
        <strain evidence="2">Niue_2</strain>
        <tissue evidence="2">Leaf</tissue>
    </source>
</reference>
<organism evidence="2 3">
    <name type="scientific">Colocasia esculenta</name>
    <name type="common">Wild taro</name>
    <name type="synonym">Arum esculentum</name>
    <dbReference type="NCBI Taxonomy" id="4460"/>
    <lineage>
        <taxon>Eukaryota</taxon>
        <taxon>Viridiplantae</taxon>
        <taxon>Streptophyta</taxon>
        <taxon>Embryophyta</taxon>
        <taxon>Tracheophyta</taxon>
        <taxon>Spermatophyta</taxon>
        <taxon>Magnoliopsida</taxon>
        <taxon>Liliopsida</taxon>
        <taxon>Araceae</taxon>
        <taxon>Aroideae</taxon>
        <taxon>Colocasieae</taxon>
        <taxon>Colocasia</taxon>
    </lineage>
</organism>
<dbReference type="Proteomes" id="UP000652761">
    <property type="component" value="Unassembled WGS sequence"/>
</dbReference>
<name>A0A843X1E2_COLES</name>
<sequence>MIEMIELGGVASGSFHKPAGRSVQSSSRPSSSAPLGELTSEISIFPHPSRPSQHPTDLHFSTSPESLFGLLYLVILSNLVKTFLFDSISLRLFFGAFQKSVYPEEICVN</sequence>
<protein>
    <submittedName>
        <fullName evidence="2">Uncharacterized protein</fullName>
    </submittedName>
</protein>
<keyword evidence="3" id="KW-1185">Reference proteome</keyword>